<reference evidence="2 3" key="1">
    <citation type="submission" date="2014-07" db="EMBL/GenBank/DDBJ databases">
        <title>Methanogenic archaea and the global carbon cycle.</title>
        <authorList>
            <person name="Henriksen J.R."/>
            <person name="Luke J."/>
            <person name="Reinhart S."/>
            <person name="Benedict M.N."/>
            <person name="Youngblut N.D."/>
            <person name="Metcalf M.E."/>
            <person name="Whitaker R.J."/>
            <person name="Metcalf W.W."/>
        </authorList>
    </citation>
    <scope>NUCLEOTIDE SEQUENCE [LARGE SCALE GENOMIC DNA]</scope>
    <source>
        <strain evidence="2 3">WWM610</strain>
    </source>
</reference>
<proteinExistence type="inferred from homology"/>
<gene>
    <name evidence="2" type="ORF">MSMAW_0902</name>
</gene>
<dbReference type="InterPro" id="IPR008887">
    <property type="entry name" value="UPF0228"/>
</dbReference>
<dbReference type="GeneID" id="24850548"/>
<dbReference type="RefSeq" id="WP_048038762.1">
    <property type="nucleotide sequence ID" value="NZ_CP009509.1"/>
</dbReference>
<protein>
    <submittedName>
        <fullName evidence="2">Uncharacterized protein</fullName>
    </submittedName>
</protein>
<dbReference type="Pfam" id="PF05727">
    <property type="entry name" value="UPF0228"/>
    <property type="match status" value="1"/>
</dbReference>
<dbReference type="PATRIC" id="fig|1434117.4.peg.1126"/>
<name>A0A0E3PW41_METMZ</name>
<sequence>MKISKEITIFIVFLTLVVLLGLFTNALSDIRTPANNELKMGGMSIRFEDGTSESEVKAVLENYNMTTNYSIDCNTGSVGNKYYIMVDKDNRDIRRELRKGMEEENKDWIISSSATGIRKGDSYVIAVSEQAVNDEKFLSILNKYDTQVKKFVWCYIRFEKSDGSRYWIPEEDAVKMKNELENNESIITVSIDYINDQ</sequence>
<organism evidence="2 3">
    <name type="scientific">Methanosarcina mazei WWM610</name>
    <dbReference type="NCBI Taxonomy" id="1434117"/>
    <lineage>
        <taxon>Archaea</taxon>
        <taxon>Methanobacteriati</taxon>
        <taxon>Methanobacteriota</taxon>
        <taxon>Stenosarchaea group</taxon>
        <taxon>Methanomicrobia</taxon>
        <taxon>Methanosarcinales</taxon>
        <taxon>Methanosarcinaceae</taxon>
        <taxon>Methanosarcina</taxon>
    </lineage>
</organism>
<evidence type="ECO:0000256" key="1">
    <source>
        <dbReference type="ARBA" id="ARBA00009746"/>
    </source>
</evidence>
<dbReference type="Proteomes" id="UP000033058">
    <property type="component" value="Chromosome"/>
</dbReference>
<dbReference type="AlphaFoldDB" id="A0A0E3PW41"/>
<evidence type="ECO:0000313" key="2">
    <source>
        <dbReference type="EMBL" id="AKB39893.1"/>
    </source>
</evidence>
<comment type="similarity">
    <text evidence="1">Belongs to the UPF0228 family.</text>
</comment>
<dbReference type="EMBL" id="CP009509">
    <property type="protein sequence ID" value="AKB39893.1"/>
    <property type="molecule type" value="Genomic_DNA"/>
</dbReference>
<evidence type="ECO:0000313" key="3">
    <source>
        <dbReference type="Proteomes" id="UP000033058"/>
    </source>
</evidence>
<accession>A0A0E3PW41</accession>
<dbReference type="HOGENOM" id="CLU_106567_0_0_2"/>